<organism evidence="6 7">
    <name type="scientific">Bodo saltans</name>
    <name type="common">Flagellated protozoan</name>
    <dbReference type="NCBI Taxonomy" id="75058"/>
    <lineage>
        <taxon>Eukaryota</taxon>
        <taxon>Discoba</taxon>
        <taxon>Euglenozoa</taxon>
        <taxon>Kinetoplastea</taxon>
        <taxon>Metakinetoplastina</taxon>
        <taxon>Eubodonida</taxon>
        <taxon>Bodonidae</taxon>
        <taxon>Bodo</taxon>
    </lineage>
</organism>
<dbReference type="Proteomes" id="UP000051952">
    <property type="component" value="Unassembled WGS sequence"/>
</dbReference>
<sequence>MFRSCFTLLALRPREMFFTPPPLMRRPAKFSCRVCSSSWESQNVWVTKTTQKCYQGETCEECGTSNKPYYIGREEETIFNRRRAPHPVKPGASTKRSLKNLKHTRYNASVKRTH</sequence>
<gene>
    <name evidence="6" type="ORF">BSAL_35700</name>
</gene>
<dbReference type="EMBL" id="CYKH01002009">
    <property type="protein sequence ID" value="CUG92136.1"/>
    <property type="molecule type" value="Genomic_DNA"/>
</dbReference>
<keyword evidence="7" id="KW-1185">Reference proteome</keyword>
<name>A0A0S4JPM7_BODSA</name>
<keyword evidence="1" id="KW-0479">Metal-binding</keyword>
<keyword evidence="3" id="KW-0862">Zinc</keyword>
<accession>A0A0S4JPM7</accession>
<protein>
    <submittedName>
        <fullName evidence="6">Zinc finger protein, putative</fullName>
    </submittedName>
</protein>
<dbReference type="Pfam" id="PF13695">
    <property type="entry name" value="Zn_ribbon_3CxxC"/>
    <property type="match status" value="1"/>
</dbReference>
<evidence type="ECO:0000256" key="4">
    <source>
        <dbReference type="SAM" id="MobiDB-lite"/>
    </source>
</evidence>
<feature type="region of interest" description="Disordered" evidence="4">
    <location>
        <begin position="81"/>
        <end position="114"/>
    </location>
</feature>
<proteinExistence type="predicted"/>
<evidence type="ECO:0000256" key="2">
    <source>
        <dbReference type="ARBA" id="ARBA00022771"/>
    </source>
</evidence>
<evidence type="ECO:0000259" key="5">
    <source>
        <dbReference type="Pfam" id="PF13695"/>
    </source>
</evidence>
<evidence type="ECO:0000313" key="6">
    <source>
        <dbReference type="EMBL" id="CUG92136.1"/>
    </source>
</evidence>
<evidence type="ECO:0000313" key="7">
    <source>
        <dbReference type="Proteomes" id="UP000051952"/>
    </source>
</evidence>
<dbReference type="AlphaFoldDB" id="A0A0S4JPM7"/>
<reference evidence="7" key="1">
    <citation type="submission" date="2015-09" db="EMBL/GenBank/DDBJ databases">
        <authorList>
            <consortium name="Pathogen Informatics"/>
        </authorList>
    </citation>
    <scope>NUCLEOTIDE SEQUENCE [LARGE SCALE GENOMIC DNA]</scope>
    <source>
        <strain evidence="7">Lake Konstanz</strain>
    </source>
</reference>
<dbReference type="OMA" id="GKFRCKV"/>
<dbReference type="InterPro" id="IPR027377">
    <property type="entry name" value="ZAR1/RTP1-5-like_Znf-3CxxC"/>
</dbReference>
<feature type="compositionally biased region" description="Basic residues" evidence="4">
    <location>
        <begin position="96"/>
        <end position="114"/>
    </location>
</feature>
<dbReference type="OrthoDB" id="274693at2759"/>
<evidence type="ECO:0000256" key="3">
    <source>
        <dbReference type="ARBA" id="ARBA00022833"/>
    </source>
</evidence>
<keyword evidence="2" id="KW-0863">Zinc-finger</keyword>
<dbReference type="VEuPathDB" id="TriTrypDB:BSAL_35700"/>
<dbReference type="GO" id="GO:0008270">
    <property type="term" value="F:zinc ion binding"/>
    <property type="evidence" value="ECO:0007669"/>
    <property type="project" value="UniProtKB-KW"/>
</dbReference>
<evidence type="ECO:0000256" key="1">
    <source>
        <dbReference type="ARBA" id="ARBA00022723"/>
    </source>
</evidence>
<feature type="domain" description="3CxxC-type" evidence="5">
    <location>
        <begin position="28"/>
        <end position="89"/>
    </location>
</feature>